<gene>
    <name evidence="4" type="ORF">B296_00045683</name>
</gene>
<dbReference type="PANTHER" id="PTHR46819">
    <property type="entry name" value="EF-HAND CALCIUM-BINDING DOMAIN-CONTAINING PROTEIN 7"/>
    <property type="match status" value="1"/>
</dbReference>
<evidence type="ECO:0000313" key="5">
    <source>
        <dbReference type="Proteomes" id="UP000287651"/>
    </source>
</evidence>
<organism evidence="4 5">
    <name type="scientific">Ensete ventricosum</name>
    <name type="common">Abyssinian banana</name>
    <name type="synonym">Musa ensete</name>
    <dbReference type="NCBI Taxonomy" id="4639"/>
    <lineage>
        <taxon>Eukaryota</taxon>
        <taxon>Viridiplantae</taxon>
        <taxon>Streptophyta</taxon>
        <taxon>Embryophyta</taxon>
        <taxon>Tracheophyta</taxon>
        <taxon>Spermatophyta</taxon>
        <taxon>Magnoliopsida</taxon>
        <taxon>Liliopsida</taxon>
        <taxon>Zingiberales</taxon>
        <taxon>Musaceae</taxon>
        <taxon>Ensete</taxon>
    </lineage>
</organism>
<sequence length="215" mass="24655">MLCFCCSCCCIKKSCTRIYMCCRQHMFDFSLFFSNNSLLFSRYMCSVFYSPWSEAPYKDAAEKNVLGGLSLEGFLSEWALMTLQDPAASLANLIYIGYTGDPASAFHITRKRRLDRKKQQTQRNVFQCFVFGPRNAGKTTLLNSFIGRTFSEKYTPTTSHRFATNVVELHNGDKKTLVMREIPETEVKNLLSNKESLAACDIAVFVHDRYLNCWL</sequence>
<dbReference type="GO" id="GO:0046872">
    <property type="term" value="F:metal ion binding"/>
    <property type="evidence" value="ECO:0007669"/>
    <property type="project" value="UniProtKB-KW"/>
</dbReference>
<dbReference type="SUPFAM" id="SSF52540">
    <property type="entry name" value="P-loop containing nucleoside triphosphate hydrolases"/>
    <property type="match status" value="1"/>
</dbReference>
<dbReference type="PANTHER" id="PTHR46819:SF1">
    <property type="entry name" value="EF-HAND CALCIUM-BINDING DOMAIN-CONTAINING PROTEIN 7"/>
    <property type="match status" value="1"/>
</dbReference>
<accession>A0A426Y414</accession>
<dbReference type="AlphaFoldDB" id="A0A426Y414"/>
<evidence type="ECO:0000313" key="4">
    <source>
        <dbReference type="EMBL" id="RRT46518.1"/>
    </source>
</evidence>
<reference evidence="4 5" key="1">
    <citation type="journal article" date="2014" name="Agronomy (Basel)">
        <title>A Draft Genome Sequence for Ensete ventricosum, the Drought-Tolerant Tree Against Hunger.</title>
        <authorList>
            <person name="Harrison J."/>
            <person name="Moore K.A."/>
            <person name="Paszkiewicz K."/>
            <person name="Jones T."/>
            <person name="Grant M."/>
            <person name="Ambacheew D."/>
            <person name="Muzemil S."/>
            <person name="Studholme D.J."/>
        </authorList>
    </citation>
    <scope>NUCLEOTIDE SEQUENCE [LARGE SCALE GENOMIC DNA]</scope>
</reference>
<keyword evidence="2" id="KW-0677">Repeat</keyword>
<protein>
    <recommendedName>
        <fullName evidence="3">Mitochondrial Rho GTPase 1/3 EF hand associated type-1 domain-containing protein</fullName>
    </recommendedName>
</protein>
<evidence type="ECO:0000256" key="2">
    <source>
        <dbReference type="ARBA" id="ARBA00022737"/>
    </source>
</evidence>
<dbReference type="Gene3D" id="1.10.238.10">
    <property type="entry name" value="EF-hand"/>
    <property type="match status" value="1"/>
</dbReference>
<dbReference type="Proteomes" id="UP000287651">
    <property type="component" value="Unassembled WGS sequence"/>
</dbReference>
<name>A0A426Y414_ENSVE</name>
<dbReference type="EMBL" id="AMZH03015145">
    <property type="protein sequence ID" value="RRT46518.1"/>
    <property type="molecule type" value="Genomic_DNA"/>
</dbReference>
<dbReference type="InterPro" id="IPR013566">
    <property type="entry name" value="EF_hand_assoc_1"/>
</dbReference>
<dbReference type="InterPro" id="IPR027417">
    <property type="entry name" value="P-loop_NTPase"/>
</dbReference>
<dbReference type="Pfam" id="PF08355">
    <property type="entry name" value="EF_assoc_1"/>
    <property type="match status" value="1"/>
</dbReference>
<evidence type="ECO:0000256" key="1">
    <source>
        <dbReference type="ARBA" id="ARBA00022723"/>
    </source>
</evidence>
<evidence type="ECO:0000259" key="3">
    <source>
        <dbReference type="Pfam" id="PF08355"/>
    </source>
</evidence>
<proteinExistence type="predicted"/>
<dbReference type="InterPro" id="IPR052266">
    <property type="entry name" value="Miro-EF-hand_domain"/>
</dbReference>
<keyword evidence="1" id="KW-0479">Metal-binding</keyword>
<feature type="domain" description="Mitochondrial Rho GTPase 1/3 EF hand associated type-1" evidence="3">
    <location>
        <begin position="52"/>
        <end position="120"/>
    </location>
</feature>
<comment type="caution">
    <text evidence="4">The sequence shown here is derived from an EMBL/GenBank/DDBJ whole genome shotgun (WGS) entry which is preliminary data.</text>
</comment>